<evidence type="ECO:0000256" key="1">
    <source>
        <dbReference type="SAM" id="SignalP"/>
    </source>
</evidence>
<dbReference type="Proteomes" id="UP000257032">
    <property type="component" value="Unassembled WGS sequence"/>
</dbReference>
<feature type="chain" id="PRO_5017786302" description="YusW-like protein" evidence="1">
    <location>
        <begin position="26"/>
        <end position="167"/>
    </location>
</feature>
<name>A0A3D8VGG4_9BACI</name>
<dbReference type="PROSITE" id="PS51257">
    <property type="entry name" value="PROKAR_LIPOPROTEIN"/>
    <property type="match status" value="1"/>
</dbReference>
<organism evidence="2 3">
    <name type="scientific">Halobacillus trueperi</name>
    <dbReference type="NCBI Taxonomy" id="156205"/>
    <lineage>
        <taxon>Bacteria</taxon>
        <taxon>Bacillati</taxon>
        <taxon>Bacillota</taxon>
        <taxon>Bacilli</taxon>
        <taxon>Bacillales</taxon>
        <taxon>Bacillaceae</taxon>
        <taxon>Halobacillus</taxon>
    </lineage>
</organism>
<gene>
    <name evidence="2" type="ORF">DXT76_18125</name>
</gene>
<dbReference type="InterPro" id="IPR025623">
    <property type="entry name" value="YusW"/>
</dbReference>
<evidence type="ECO:0008006" key="4">
    <source>
        <dbReference type="Google" id="ProtNLM"/>
    </source>
</evidence>
<sequence length="167" mass="18996">MEGSSMKTVTSILAIGLIVMSGCTADNTGVEMKDYEQQQLSTSPTTDSLNDMNYETNEKVDNARKALPFQQFDLEIDYVDTLSYEIQYVSNESQTRAVIHEIGEEKISGEKALDQLTPHFMELSFDEDSSEQEVIEDVLQVFGLDETYKEFKLRVIYSNGLEVEYED</sequence>
<accession>A0A3D8VGG4</accession>
<reference evidence="2 3" key="1">
    <citation type="submission" date="2018-08" db="EMBL/GenBank/DDBJ databases">
        <title>Genome sequence of strict halophilic Halobacillus trueperi SS1 isolated from Lunsu, a salty water body of North West Himalayas.</title>
        <authorList>
            <person name="Gupta S."/>
            <person name="Sharma P."/>
            <person name="Dev K."/>
            <person name="Baumler D."/>
            <person name="Sourirajan A."/>
        </authorList>
    </citation>
    <scope>NUCLEOTIDE SEQUENCE [LARGE SCALE GENOMIC DNA]</scope>
    <source>
        <strain evidence="2 3">SS1</strain>
    </source>
</reference>
<keyword evidence="1" id="KW-0732">Signal</keyword>
<protein>
    <recommendedName>
        <fullName evidence="4">YusW-like protein</fullName>
    </recommendedName>
</protein>
<feature type="signal peptide" evidence="1">
    <location>
        <begin position="1"/>
        <end position="25"/>
    </location>
</feature>
<evidence type="ECO:0000313" key="3">
    <source>
        <dbReference type="Proteomes" id="UP000257032"/>
    </source>
</evidence>
<comment type="caution">
    <text evidence="2">The sequence shown here is derived from an EMBL/GenBank/DDBJ whole genome shotgun (WGS) entry which is preliminary data.</text>
</comment>
<evidence type="ECO:0000313" key="2">
    <source>
        <dbReference type="EMBL" id="RDY68466.1"/>
    </source>
</evidence>
<dbReference type="Pfam" id="PF14039">
    <property type="entry name" value="YusW"/>
    <property type="match status" value="1"/>
</dbReference>
<dbReference type="EMBL" id="QTLC01000068">
    <property type="protein sequence ID" value="RDY68466.1"/>
    <property type="molecule type" value="Genomic_DNA"/>
</dbReference>
<dbReference type="AlphaFoldDB" id="A0A3D8VGG4"/>
<proteinExistence type="predicted"/>